<dbReference type="PANTHER" id="PTHR46301">
    <property type="entry name" value="F-BOX/KELCH-REPEAT PROTEIN"/>
    <property type="match status" value="1"/>
</dbReference>
<dbReference type="SUPFAM" id="SSF81383">
    <property type="entry name" value="F-box domain"/>
    <property type="match status" value="1"/>
</dbReference>
<organism evidence="6">
    <name type="scientific">Oryza sativa subsp. japonica</name>
    <name type="common">Rice</name>
    <dbReference type="NCBI Taxonomy" id="39947"/>
    <lineage>
        <taxon>Eukaryota</taxon>
        <taxon>Viridiplantae</taxon>
        <taxon>Streptophyta</taxon>
        <taxon>Embryophyta</taxon>
        <taxon>Tracheophyta</taxon>
        <taxon>Spermatophyta</taxon>
        <taxon>Magnoliopsida</taxon>
        <taxon>Liliopsida</taxon>
        <taxon>Poales</taxon>
        <taxon>Poaceae</taxon>
        <taxon>BOP clade</taxon>
        <taxon>Oryzoideae</taxon>
        <taxon>Oryzeae</taxon>
        <taxon>Oryzinae</taxon>
        <taxon>Oryza</taxon>
        <taxon>Oryza sativa</taxon>
    </lineage>
</organism>
<evidence type="ECO:0000256" key="1">
    <source>
        <dbReference type="ARBA" id="ARBA00005802"/>
    </source>
</evidence>
<dbReference type="PANTHER" id="PTHR46301:SF77">
    <property type="entry name" value="F-BOX ONLY PROTEIN 6"/>
    <property type="match status" value="1"/>
</dbReference>
<protein>
    <recommendedName>
        <fullName evidence="4">Metallothionein-like protein</fullName>
    </recommendedName>
</protein>
<dbReference type="EMBL" id="CM000149">
    <property type="protein sequence ID" value="EEE53452.1"/>
    <property type="molecule type" value="Genomic_DNA"/>
</dbReference>
<sequence>METVATEPGTCLRRLPDDLVADEILTRLPARSLARFASVCAAWRAAISGDPSSFLRRRRKKEHSSSFLLLLYALVEDAEGRLAFSNHVPFYRLRWPDGAGDGRRRVYKRPRRSRCRAVEVVTAVPADAAVAAERCTLTWLRRSPPPPLLQPLSSAFAPEKGHFEVMVGKAAESGEAAHGCSCGSSCKCNPCNC</sequence>
<dbReference type="Gene3D" id="1.20.1280.50">
    <property type="match status" value="1"/>
</dbReference>
<reference evidence="6" key="2">
    <citation type="submission" date="2008-12" db="EMBL/GenBank/DDBJ databases">
        <title>Improved gene annotation of the rice (Oryza sativa) genomes.</title>
        <authorList>
            <person name="Wang J."/>
            <person name="Li R."/>
            <person name="Fan W."/>
            <person name="Huang Q."/>
            <person name="Zhang J."/>
            <person name="Zhou Y."/>
            <person name="Hu Y."/>
            <person name="Zi S."/>
            <person name="Li J."/>
            <person name="Ni P."/>
            <person name="Zheng H."/>
            <person name="Zhang Y."/>
            <person name="Zhao M."/>
            <person name="Hao Q."/>
            <person name="McDermott J."/>
            <person name="Samudrala R."/>
            <person name="Kristiansen K."/>
            <person name="Wong G.K.-S."/>
        </authorList>
    </citation>
    <scope>NUCLEOTIDE SEQUENCE</scope>
</reference>
<dbReference type="InterPro" id="IPR036047">
    <property type="entry name" value="F-box-like_dom_sf"/>
</dbReference>
<reference evidence="6" key="1">
    <citation type="journal article" date="2005" name="PLoS Biol.">
        <title>The genomes of Oryza sativa: a history of duplications.</title>
        <authorList>
            <person name="Yu J."/>
            <person name="Wang J."/>
            <person name="Lin W."/>
            <person name="Li S."/>
            <person name="Li H."/>
            <person name="Zhou J."/>
            <person name="Ni P."/>
            <person name="Dong W."/>
            <person name="Hu S."/>
            <person name="Zeng C."/>
            <person name="Zhang J."/>
            <person name="Zhang Y."/>
            <person name="Li R."/>
            <person name="Xu Z."/>
            <person name="Li S."/>
            <person name="Li X."/>
            <person name="Zheng H."/>
            <person name="Cong L."/>
            <person name="Lin L."/>
            <person name="Yin J."/>
            <person name="Geng J."/>
            <person name="Li G."/>
            <person name="Shi J."/>
            <person name="Liu J."/>
            <person name="Lv H."/>
            <person name="Li J."/>
            <person name="Wang J."/>
            <person name="Deng Y."/>
            <person name="Ran L."/>
            <person name="Shi X."/>
            <person name="Wang X."/>
            <person name="Wu Q."/>
            <person name="Li C."/>
            <person name="Ren X."/>
            <person name="Wang J."/>
            <person name="Wang X."/>
            <person name="Li D."/>
            <person name="Liu D."/>
            <person name="Zhang X."/>
            <person name="Ji Z."/>
            <person name="Zhao W."/>
            <person name="Sun Y."/>
            <person name="Zhang Z."/>
            <person name="Bao J."/>
            <person name="Han Y."/>
            <person name="Dong L."/>
            <person name="Ji J."/>
            <person name="Chen P."/>
            <person name="Wu S."/>
            <person name="Liu J."/>
            <person name="Xiao Y."/>
            <person name="Bu D."/>
            <person name="Tan J."/>
            <person name="Yang L."/>
            <person name="Ye C."/>
            <person name="Zhang J."/>
            <person name="Xu J."/>
            <person name="Zhou Y."/>
            <person name="Yu Y."/>
            <person name="Zhang B."/>
            <person name="Zhuang S."/>
            <person name="Wei H."/>
            <person name="Liu B."/>
            <person name="Lei M."/>
            <person name="Yu H."/>
            <person name="Li Y."/>
            <person name="Xu H."/>
            <person name="Wei S."/>
            <person name="He X."/>
            <person name="Fang L."/>
            <person name="Zhang Z."/>
            <person name="Zhang Y."/>
            <person name="Huang X."/>
            <person name="Su Z."/>
            <person name="Tong W."/>
            <person name="Li J."/>
            <person name="Tong Z."/>
            <person name="Li S."/>
            <person name="Ye J."/>
            <person name="Wang L."/>
            <person name="Fang L."/>
            <person name="Lei T."/>
            <person name="Chen C."/>
            <person name="Chen H."/>
            <person name="Xu Z."/>
            <person name="Li H."/>
            <person name="Huang H."/>
            <person name="Zhang F."/>
            <person name="Xu H."/>
            <person name="Li N."/>
            <person name="Zhao C."/>
            <person name="Li S."/>
            <person name="Dong L."/>
            <person name="Huang Y."/>
            <person name="Li L."/>
            <person name="Xi Y."/>
            <person name="Qi Q."/>
            <person name="Li W."/>
            <person name="Zhang B."/>
            <person name="Hu W."/>
            <person name="Zhang Y."/>
            <person name="Tian X."/>
            <person name="Jiao Y."/>
            <person name="Liang X."/>
            <person name="Jin J."/>
            <person name="Gao L."/>
            <person name="Zheng W."/>
            <person name="Hao B."/>
            <person name="Liu S."/>
            <person name="Wang W."/>
            <person name="Yuan L."/>
            <person name="Cao M."/>
            <person name="McDermott J."/>
            <person name="Samudrala R."/>
            <person name="Wang J."/>
            <person name="Wong G.K."/>
            <person name="Yang H."/>
        </authorList>
    </citation>
    <scope>NUCLEOTIDE SEQUENCE [LARGE SCALE GENOMIC DNA]</scope>
</reference>
<dbReference type="InterPro" id="IPR000347">
    <property type="entry name" value="Metalthion_15p"/>
</dbReference>
<evidence type="ECO:0000256" key="4">
    <source>
        <dbReference type="RuleBase" id="RU369052"/>
    </source>
</evidence>
<accession>B9GDU5</accession>
<evidence type="ECO:0000259" key="5">
    <source>
        <dbReference type="SMART" id="SM00256"/>
    </source>
</evidence>
<feature type="domain" description="F-box" evidence="5">
    <location>
        <begin position="15"/>
        <end position="56"/>
    </location>
</feature>
<evidence type="ECO:0000256" key="3">
    <source>
        <dbReference type="ARBA" id="ARBA00022851"/>
    </source>
</evidence>
<comment type="function">
    <text evidence="4">Metallothioneins have a high content of cysteine residues that bind various heavy metals.</text>
</comment>
<dbReference type="Pfam" id="PF00646">
    <property type="entry name" value="F-box"/>
    <property type="match status" value="1"/>
</dbReference>
<dbReference type="GO" id="GO:0046872">
    <property type="term" value="F:metal ion binding"/>
    <property type="evidence" value="ECO:0007669"/>
    <property type="project" value="UniProtKB-UniRule"/>
</dbReference>
<evidence type="ECO:0000256" key="2">
    <source>
        <dbReference type="ARBA" id="ARBA00022723"/>
    </source>
</evidence>
<keyword evidence="3 4" id="KW-0480">Metal-thiolate cluster</keyword>
<dbReference type="InterPro" id="IPR001810">
    <property type="entry name" value="F-box_dom"/>
</dbReference>
<keyword evidence="2 4" id="KW-0479">Metal-binding</keyword>
<evidence type="ECO:0000313" key="6">
    <source>
        <dbReference type="EMBL" id="EEE53452.1"/>
    </source>
</evidence>
<dbReference type="Pfam" id="PF01439">
    <property type="entry name" value="Metallothio_2"/>
    <property type="match status" value="1"/>
</dbReference>
<dbReference type="AlphaFoldDB" id="B9GDU5"/>
<gene>
    <name evidence="6" type="ORF">OsJ_36554</name>
</gene>
<dbReference type="Proteomes" id="UP000007752">
    <property type="component" value="Chromosome 12"/>
</dbReference>
<name>B9GDU5_ORYSJ</name>
<comment type="similarity">
    <text evidence="1 4">Belongs to the metallothionein superfamily. Type 15 family.</text>
</comment>
<dbReference type="SMART" id="SM00256">
    <property type="entry name" value="FBOX"/>
    <property type="match status" value="1"/>
</dbReference>
<proteinExistence type="inferred from homology"/>